<name>A0AAQ3JZY8_9LILI</name>
<sequence>MTEKNQSSGDDDCDGDYDRPRSDSIPPKLKKPLDPSTKKISSGAVWRRKYEANARIRSSNLSSRASNNTSLNLKLGGQRIRYTIICDAAWIKDSGKAGLGFSILNESNEELMFGYGNAVAANALTAELKAIWMSLLRLKA</sequence>
<reference evidence="2 3" key="1">
    <citation type="submission" date="2023-10" db="EMBL/GenBank/DDBJ databases">
        <title>Chromosome-scale genome assembly provides insights into flower coloration mechanisms of Canna indica.</title>
        <authorList>
            <person name="Li C."/>
        </authorList>
    </citation>
    <scope>NUCLEOTIDE SEQUENCE [LARGE SCALE GENOMIC DNA]</scope>
    <source>
        <tissue evidence="2">Flower</tissue>
    </source>
</reference>
<evidence type="ECO:0000313" key="3">
    <source>
        <dbReference type="Proteomes" id="UP001327560"/>
    </source>
</evidence>
<dbReference type="EMBL" id="CP136891">
    <property type="protein sequence ID" value="WOK99231.1"/>
    <property type="molecule type" value="Genomic_DNA"/>
</dbReference>
<feature type="region of interest" description="Disordered" evidence="1">
    <location>
        <begin position="1"/>
        <end position="42"/>
    </location>
</feature>
<organism evidence="2 3">
    <name type="scientific">Canna indica</name>
    <name type="common">Indian-shot</name>
    <dbReference type="NCBI Taxonomy" id="4628"/>
    <lineage>
        <taxon>Eukaryota</taxon>
        <taxon>Viridiplantae</taxon>
        <taxon>Streptophyta</taxon>
        <taxon>Embryophyta</taxon>
        <taxon>Tracheophyta</taxon>
        <taxon>Spermatophyta</taxon>
        <taxon>Magnoliopsida</taxon>
        <taxon>Liliopsida</taxon>
        <taxon>Zingiberales</taxon>
        <taxon>Cannaceae</taxon>
        <taxon>Canna</taxon>
    </lineage>
</organism>
<protein>
    <submittedName>
        <fullName evidence="2">Uncharacterized protein</fullName>
    </submittedName>
</protein>
<dbReference type="Proteomes" id="UP001327560">
    <property type="component" value="Chromosome 2"/>
</dbReference>
<gene>
    <name evidence="2" type="ORF">Cni_G07943</name>
</gene>
<evidence type="ECO:0000313" key="2">
    <source>
        <dbReference type="EMBL" id="WOK99231.1"/>
    </source>
</evidence>
<accession>A0AAQ3JZY8</accession>
<dbReference type="AlphaFoldDB" id="A0AAQ3JZY8"/>
<proteinExistence type="predicted"/>
<keyword evidence="3" id="KW-1185">Reference proteome</keyword>
<evidence type="ECO:0000256" key="1">
    <source>
        <dbReference type="SAM" id="MobiDB-lite"/>
    </source>
</evidence>